<dbReference type="AlphaFoldDB" id="A0AA39HJP7"/>
<comment type="caution">
    <text evidence="1">The sequence shown here is derived from an EMBL/GenBank/DDBJ whole genome shotgun (WGS) entry which is preliminary data.</text>
</comment>
<reference evidence="1" key="1">
    <citation type="submission" date="2023-06" db="EMBL/GenBank/DDBJ databases">
        <title>Genomic analysis of the entomopathogenic nematode Steinernema hermaphroditum.</title>
        <authorList>
            <person name="Schwarz E.M."/>
            <person name="Heppert J.K."/>
            <person name="Baniya A."/>
            <person name="Schwartz H.T."/>
            <person name="Tan C.-H."/>
            <person name="Antoshechkin I."/>
            <person name="Sternberg P.W."/>
            <person name="Goodrich-Blair H."/>
            <person name="Dillman A.R."/>
        </authorList>
    </citation>
    <scope>NUCLEOTIDE SEQUENCE</scope>
    <source>
        <strain evidence="1">PS9179</strain>
        <tissue evidence="1">Whole animal</tissue>
    </source>
</reference>
<sequence>MNAVPALFMEDVFIVLGSWDLHYASELSSPWSRMAYAIDMKIHVLMAYVDFESGKVLVTAQQRRDLYEHTWTVMLL</sequence>
<evidence type="ECO:0000313" key="2">
    <source>
        <dbReference type="Proteomes" id="UP001175271"/>
    </source>
</evidence>
<dbReference type="EMBL" id="JAUCMV010000004">
    <property type="protein sequence ID" value="KAK0405954.1"/>
    <property type="molecule type" value="Genomic_DNA"/>
</dbReference>
<dbReference type="Proteomes" id="UP001175271">
    <property type="component" value="Unassembled WGS sequence"/>
</dbReference>
<gene>
    <name evidence="1" type="ORF">QR680_018279</name>
</gene>
<name>A0AA39HJP7_9BILA</name>
<organism evidence="1 2">
    <name type="scientific">Steinernema hermaphroditum</name>
    <dbReference type="NCBI Taxonomy" id="289476"/>
    <lineage>
        <taxon>Eukaryota</taxon>
        <taxon>Metazoa</taxon>
        <taxon>Ecdysozoa</taxon>
        <taxon>Nematoda</taxon>
        <taxon>Chromadorea</taxon>
        <taxon>Rhabditida</taxon>
        <taxon>Tylenchina</taxon>
        <taxon>Panagrolaimomorpha</taxon>
        <taxon>Strongyloidoidea</taxon>
        <taxon>Steinernematidae</taxon>
        <taxon>Steinernema</taxon>
    </lineage>
</organism>
<keyword evidence="2" id="KW-1185">Reference proteome</keyword>
<evidence type="ECO:0000313" key="1">
    <source>
        <dbReference type="EMBL" id="KAK0405954.1"/>
    </source>
</evidence>
<accession>A0AA39HJP7</accession>
<proteinExistence type="predicted"/>
<protein>
    <submittedName>
        <fullName evidence="1">Uncharacterized protein</fullName>
    </submittedName>
</protein>